<keyword evidence="1" id="KW-1133">Transmembrane helix</keyword>
<dbReference type="EMBL" id="BAABAQ010000023">
    <property type="protein sequence ID" value="GAA4210575.1"/>
    <property type="molecule type" value="Genomic_DNA"/>
</dbReference>
<evidence type="ECO:0000313" key="3">
    <source>
        <dbReference type="Proteomes" id="UP001501251"/>
    </source>
</evidence>
<keyword evidence="1" id="KW-0812">Transmembrane</keyword>
<keyword evidence="1" id="KW-0472">Membrane</keyword>
<name>A0ABP8BMW7_9ACTN</name>
<proteinExistence type="predicted"/>
<organism evidence="2 3">
    <name type="scientific">Streptosporangium oxazolinicum</name>
    <dbReference type="NCBI Taxonomy" id="909287"/>
    <lineage>
        <taxon>Bacteria</taxon>
        <taxon>Bacillati</taxon>
        <taxon>Actinomycetota</taxon>
        <taxon>Actinomycetes</taxon>
        <taxon>Streptosporangiales</taxon>
        <taxon>Streptosporangiaceae</taxon>
        <taxon>Streptosporangium</taxon>
    </lineage>
</organism>
<dbReference type="Proteomes" id="UP001501251">
    <property type="component" value="Unassembled WGS sequence"/>
</dbReference>
<evidence type="ECO:0000313" key="2">
    <source>
        <dbReference type="EMBL" id="GAA4210575.1"/>
    </source>
</evidence>
<comment type="caution">
    <text evidence="2">The sequence shown here is derived from an EMBL/GenBank/DDBJ whole genome shotgun (WGS) entry which is preliminary data.</text>
</comment>
<evidence type="ECO:0000256" key="1">
    <source>
        <dbReference type="SAM" id="Phobius"/>
    </source>
</evidence>
<reference evidence="3" key="1">
    <citation type="journal article" date="2019" name="Int. J. Syst. Evol. Microbiol.">
        <title>The Global Catalogue of Microorganisms (GCM) 10K type strain sequencing project: providing services to taxonomists for standard genome sequencing and annotation.</title>
        <authorList>
            <consortium name="The Broad Institute Genomics Platform"/>
            <consortium name="The Broad Institute Genome Sequencing Center for Infectious Disease"/>
            <person name="Wu L."/>
            <person name="Ma J."/>
        </authorList>
    </citation>
    <scope>NUCLEOTIDE SEQUENCE [LARGE SCALE GENOMIC DNA]</scope>
    <source>
        <strain evidence="3">JCM 17388</strain>
    </source>
</reference>
<gene>
    <name evidence="2" type="ORF">GCM10022252_78580</name>
</gene>
<protein>
    <submittedName>
        <fullName evidence="2">Uncharacterized protein</fullName>
    </submittedName>
</protein>
<keyword evidence="3" id="KW-1185">Reference proteome</keyword>
<sequence length="143" mass="16449">MATLKDFLDTLNTNLIVKLEGDSLGLDIYQEDWSPSSDLERIRLILLEDRVGPLLRHKISEDGLEVRHISMNSPLTLELVIGGLTSASLISAVVYLFKNPDKLGEWWPKLQTSWYNGRAEAERARKAYDKLRRARTQVRELER</sequence>
<feature type="transmembrane region" description="Helical" evidence="1">
    <location>
        <begin position="75"/>
        <end position="97"/>
    </location>
</feature>
<accession>A0ABP8BMW7</accession>